<gene>
    <name evidence="1" type="ORF">COLO4_27731</name>
</gene>
<reference evidence="2" key="1">
    <citation type="submission" date="2013-09" db="EMBL/GenBank/DDBJ databases">
        <title>Corchorus olitorius genome sequencing.</title>
        <authorList>
            <person name="Alam M."/>
            <person name="Haque M.S."/>
            <person name="Islam M.S."/>
            <person name="Emdad E.M."/>
            <person name="Islam M.M."/>
            <person name="Ahmed B."/>
            <person name="Halim A."/>
            <person name="Hossen Q.M.M."/>
            <person name="Hossain M.Z."/>
            <person name="Ahmed R."/>
            <person name="Khan M.M."/>
            <person name="Islam R."/>
            <person name="Rashid M.M."/>
            <person name="Khan S.A."/>
            <person name="Rahman M.S."/>
            <person name="Alam M."/>
            <person name="Yahiya A.S."/>
            <person name="Khan M.S."/>
            <person name="Azam M.S."/>
            <person name="Haque T."/>
            <person name="Lashkar M.Z.H."/>
            <person name="Akhand A.I."/>
            <person name="Morshed G."/>
            <person name="Roy S."/>
            <person name="Uddin K.S."/>
            <person name="Rabeya T."/>
            <person name="Hossain A.S."/>
            <person name="Chowdhury A."/>
            <person name="Snigdha A.R."/>
            <person name="Mortoza M.S."/>
            <person name="Matin S.A."/>
            <person name="Hoque S.M.E."/>
            <person name="Islam M.K."/>
            <person name="Roy D.K."/>
            <person name="Haider R."/>
            <person name="Moosa M.M."/>
            <person name="Elias S.M."/>
            <person name="Hasan A.M."/>
            <person name="Jahan S."/>
            <person name="Shafiuddin M."/>
            <person name="Mahmood N."/>
            <person name="Shommy N.S."/>
        </authorList>
    </citation>
    <scope>NUCLEOTIDE SEQUENCE [LARGE SCALE GENOMIC DNA]</scope>
    <source>
        <strain evidence="2">cv. O-4</strain>
    </source>
</reference>
<evidence type="ECO:0000313" key="1">
    <source>
        <dbReference type="EMBL" id="OMO72266.1"/>
    </source>
</evidence>
<proteinExistence type="predicted"/>
<name>A0A1R3HPD9_9ROSI</name>
<organism evidence="1 2">
    <name type="scientific">Corchorus olitorius</name>
    <dbReference type="NCBI Taxonomy" id="93759"/>
    <lineage>
        <taxon>Eukaryota</taxon>
        <taxon>Viridiplantae</taxon>
        <taxon>Streptophyta</taxon>
        <taxon>Embryophyta</taxon>
        <taxon>Tracheophyta</taxon>
        <taxon>Spermatophyta</taxon>
        <taxon>Magnoliopsida</taxon>
        <taxon>eudicotyledons</taxon>
        <taxon>Gunneridae</taxon>
        <taxon>Pentapetalae</taxon>
        <taxon>rosids</taxon>
        <taxon>malvids</taxon>
        <taxon>Malvales</taxon>
        <taxon>Malvaceae</taxon>
        <taxon>Grewioideae</taxon>
        <taxon>Apeibeae</taxon>
        <taxon>Corchorus</taxon>
    </lineage>
</organism>
<protein>
    <submittedName>
        <fullName evidence="1">Uncharacterized protein</fullName>
    </submittedName>
</protein>
<sequence length="86" mass="9920">MAVLEDKRQPGIVEAAAHDMPKFWSFPFENPTVGYTNIWPFVVAIKGCAFGSGEFIRQIYLRVIIRDVIVTYDALSYEKHKEQKLK</sequence>
<dbReference type="AlphaFoldDB" id="A0A1R3HPD9"/>
<dbReference type="Proteomes" id="UP000187203">
    <property type="component" value="Unassembled WGS sequence"/>
</dbReference>
<comment type="caution">
    <text evidence="1">The sequence shown here is derived from an EMBL/GenBank/DDBJ whole genome shotgun (WGS) entry which is preliminary data.</text>
</comment>
<accession>A0A1R3HPD9</accession>
<dbReference type="EMBL" id="AWUE01019673">
    <property type="protein sequence ID" value="OMO72266.1"/>
    <property type="molecule type" value="Genomic_DNA"/>
</dbReference>
<keyword evidence="2" id="KW-1185">Reference proteome</keyword>
<evidence type="ECO:0000313" key="2">
    <source>
        <dbReference type="Proteomes" id="UP000187203"/>
    </source>
</evidence>